<name>A0AAV4SV02_CAEEX</name>
<evidence type="ECO:0000313" key="2">
    <source>
        <dbReference type="Proteomes" id="UP001054945"/>
    </source>
</evidence>
<dbReference type="AlphaFoldDB" id="A0AAV4SV02"/>
<dbReference type="Proteomes" id="UP001054945">
    <property type="component" value="Unassembled WGS sequence"/>
</dbReference>
<protein>
    <submittedName>
        <fullName evidence="1">Uncharacterized protein</fullName>
    </submittedName>
</protein>
<evidence type="ECO:0000313" key="1">
    <source>
        <dbReference type="EMBL" id="GIY37111.1"/>
    </source>
</evidence>
<dbReference type="EMBL" id="BPLR01010123">
    <property type="protein sequence ID" value="GIY37111.1"/>
    <property type="molecule type" value="Genomic_DNA"/>
</dbReference>
<keyword evidence="2" id="KW-1185">Reference proteome</keyword>
<comment type="caution">
    <text evidence="1">The sequence shown here is derived from an EMBL/GenBank/DDBJ whole genome shotgun (WGS) entry which is preliminary data.</text>
</comment>
<sequence>MGEFCGDWNSKFFFRRSLSKDEAHLLTFIGNSVSAAKDANETEIFVAAVEPVNFGRTAGAIDQKEAIESLLLFF</sequence>
<proteinExistence type="predicted"/>
<organism evidence="1 2">
    <name type="scientific">Caerostris extrusa</name>
    <name type="common">Bark spider</name>
    <name type="synonym">Caerostris bankana</name>
    <dbReference type="NCBI Taxonomy" id="172846"/>
    <lineage>
        <taxon>Eukaryota</taxon>
        <taxon>Metazoa</taxon>
        <taxon>Ecdysozoa</taxon>
        <taxon>Arthropoda</taxon>
        <taxon>Chelicerata</taxon>
        <taxon>Arachnida</taxon>
        <taxon>Araneae</taxon>
        <taxon>Araneomorphae</taxon>
        <taxon>Entelegynae</taxon>
        <taxon>Araneoidea</taxon>
        <taxon>Araneidae</taxon>
        <taxon>Caerostris</taxon>
    </lineage>
</organism>
<accession>A0AAV4SV02</accession>
<gene>
    <name evidence="1" type="ORF">CEXT_327021</name>
</gene>
<reference evidence="1 2" key="1">
    <citation type="submission" date="2021-06" db="EMBL/GenBank/DDBJ databases">
        <title>Caerostris extrusa draft genome.</title>
        <authorList>
            <person name="Kono N."/>
            <person name="Arakawa K."/>
        </authorList>
    </citation>
    <scope>NUCLEOTIDE SEQUENCE [LARGE SCALE GENOMIC DNA]</scope>
</reference>